<dbReference type="PANTHER" id="PTHR24421">
    <property type="entry name" value="NITRATE/NITRITE SENSOR PROTEIN NARX-RELATED"/>
    <property type="match status" value="1"/>
</dbReference>
<evidence type="ECO:0000256" key="1">
    <source>
        <dbReference type="ARBA" id="ARBA00000085"/>
    </source>
</evidence>
<reference evidence="7" key="1">
    <citation type="journal article" date="2019" name="Int. J. Syst. Evol. Microbiol.">
        <title>The Global Catalogue of Microorganisms (GCM) 10K type strain sequencing project: providing services to taxonomists for standard genome sequencing and annotation.</title>
        <authorList>
            <consortium name="The Broad Institute Genomics Platform"/>
            <consortium name="The Broad Institute Genome Sequencing Center for Infectious Disease"/>
            <person name="Wu L."/>
            <person name="Ma J."/>
        </authorList>
    </citation>
    <scope>NUCLEOTIDE SEQUENCE [LARGE SCALE GENOMIC DNA]</scope>
    <source>
        <strain evidence="7">CGMCC 4.7152</strain>
    </source>
</reference>
<dbReference type="EC" id="2.7.13.3" evidence="2"/>
<dbReference type="Proteomes" id="UP001595912">
    <property type="component" value="Unassembled WGS sequence"/>
</dbReference>
<evidence type="ECO:0000256" key="4">
    <source>
        <dbReference type="ARBA" id="ARBA00022777"/>
    </source>
</evidence>
<evidence type="ECO:0000256" key="3">
    <source>
        <dbReference type="ARBA" id="ARBA00022679"/>
    </source>
</evidence>
<evidence type="ECO:0000256" key="5">
    <source>
        <dbReference type="ARBA" id="ARBA00023012"/>
    </source>
</evidence>
<organism evidence="6 7">
    <name type="scientific">Dactylosporangium cerinum</name>
    <dbReference type="NCBI Taxonomy" id="1434730"/>
    <lineage>
        <taxon>Bacteria</taxon>
        <taxon>Bacillati</taxon>
        <taxon>Actinomycetota</taxon>
        <taxon>Actinomycetes</taxon>
        <taxon>Micromonosporales</taxon>
        <taxon>Micromonosporaceae</taxon>
        <taxon>Dactylosporangium</taxon>
    </lineage>
</organism>
<dbReference type="RefSeq" id="WP_380126876.1">
    <property type="nucleotide sequence ID" value="NZ_JBHSIU010000096.1"/>
</dbReference>
<comment type="caution">
    <text evidence="6">The sequence shown here is derived from an EMBL/GenBank/DDBJ whole genome shotgun (WGS) entry which is preliminary data.</text>
</comment>
<dbReference type="EMBL" id="JBHSIU010000096">
    <property type="protein sequence ID" value="MFC5006259.1"/>
    <property type="molecule type" value="Genomic_DNA"/>
</dbReference>
<keyword evidence="4" id="KW-0418">Kinase</keyword>
<accession>A0ABV9WD27</accession>
<dbReference type="PANTHER" id="PTHR24421:SF10">
    <property type="entry name" value="NITRATE_NITRITE SENSOR PROTEIN NARQ"/>
    <property type="match status" value="1"/>
</dbReference>
<evidence type="ECO:0000256" key="2">
    <source>
        <dbReference type="ARBA" id="ARBA00012438"/>
    </source>
</evidence>
<gene>
    <name evidence="6" type="ORF">ACFPIJ_51625</name>
</gene>
<sequence length="127" mass="14098">MLSVTRRNRHALGEPKGRAPFERSWDVDVRQQLGQAVDGLTAVSHDLQEISRGIHPAIVSRDGLAPAVRALARRSGLPVELRLDVDQRLPERIEVAAYYIISEALTNAANTHRQPRCAYTSKPTRPA</sequence>
<dbReference type="InterPro" id="IPR050482">
    <property type="entry name" value="Sensor_HK_TwoCompSys"/>
</dbReference>
<dbReference type="InterPro" id="IPR036890">
    <property type="entry name" value="HATPase_C_sf"/>
</dbReference>
<keyword evidence="3" id="KW-0808">Transferase</keyword>
<comment type="catalytic activity">
    <reaction evidence="1">
        <text>ATP + protein L-histidine = ADP + protein N-phospho-L-histidine.</text>
        <dbReference type="EC" id="2.7.13.3"/>
    </reaction>
</comment>
<evidence type="ECO:0000313" key="7">
    <source>
        <dbReference type="Proteomes" id="UP001595912"/>
    </source>
</evidence>
<dbReference type="Gene3D" id="3.30.565.10">
    <property type="entry name" value="Histidine kinase-like ATPase, C-terminal domain"/>
    <property type="match status" value="1"/>
</dbReference>
<evidence type="ECO:0000313" key="6">
    <source>
        <dbReference type="EMBL" id="MFC5006259.1"/>
    </source>
</evidence>
<keyword evidence="7" id="KW-1185">Reference proteome</keyword>
<keyword evidence="5" id="KW-0902">Two-component regulatory system</keyword>
<name>A0ABV9WD27_9ACTN</name>
<proteinExistence type="predicted"/>
<protein>
    <recommendedName>
        <fullName evidence="2">histidine kinase</fullName>
        <ecNumber evidence="2">2.7.13.3</ecNumber>
    </recommendedName>
</protein>